<evidence type="ECO:0000313" key="15">
    <source>
        <dbReference type="EMBL" id="KAJ4441056.1"/>
    </source>
</evidence>
<keyword evidence="4" id="KW-0107">Calcium channel</keyword>
<keyword evidence="6" id="KW-0732">Signal</keyword>
<comment type="caution">
    <text evidence="15">The sequence shown here is derived from an EMBL/GenBank/DDBJ whole genome shotgun (WGS) entry which is preliminary data.</text>
</comment>
<keyword evidence="13" id="KW-0407">Ion channel</keyword>
<dbReference type="SMART" id="SM00327">
    <property type="entry name" value="VWA"/>
    <property type="match status" value="1"/>
</dbReference>
<evidence type="ECO:0000256" key="3">
    <source>
        <dbReference type="ARBA" id="ARBA00022568"/>
    </source>
</evidence>
<dbReference type="InterPro" id="IPR002035">
    <property type="entry name" value="VWF_A"/>
</dbReference>
<dbReference type="InterPro" id="IPR051173">
    <property type="entry name" value="Ca_channel_alpha-2/delta"/>
</dbReference>
<sequence>WLFNDAVSTTRLFNIDGIDDSEMVFGETSQGFTTDYLTFALWLEILEKNPIRGLALKSSLLVLTLCSLDQRIADRVQELHKKVYYTGDVHVNSTYYGTKAYDPEGEELHHVNHLKCNPNRHFRGDDINISFSSVHVPTNVFNREPSVIKTINWTIGLDPIFMSNYLEDPSLSWQYFGSVTGIMRQYPGVFWNNSMVDMFDCRMRLWYIDASLSPKDIVILVDNSGSMSGMRHEIARHLVNNILETLGSNDFVNVLKFNDIIEPVIECFKNVSFVQATLGTVRELKLAMKTLKADEMADFRLAFITAFELFNISRMENKAACCNRAIMLITDGIPDIYKDIFEQYNWIPDMRVRLFTYLIGEEDPVAREMQWIACNNNGYYVPLKTLAEVREKVLRYMPVMSRPLVLMGQRNISWTPLYADIADPRITDWMWLQRENKEQSEVSAFCYFPKKNPTRTYETTGKVFKNCTEEPQIKRAQDPTWNTTTYNFVTTVSMPVLDVGPNKTKTAQILGVAGTDVPIEDIKKLMLPYKVRESLRSTSRRTLHLLSWSEWVFLHNNEQWSHPCTSGSTSLGTVDSQCIKLFLGILRPNYNSMDMTEIEHVDEDRGVRISNPKLIELRRAMIDQEYGTKLLNMKYDYDNMRRVSTVWRHYSHVGIKDTPFTVAIALPFRYGMYIANPIDDKLKILSRKSARRDDTRGPKGNVFINSYSFNEKTYEKAMGDSDDTEYCKYHNDTFREFDSPEDELRHFLDAVDRWTQCSTEYFILSAEQMKYAIRKVQDNTEGLELNGLHQLLVYADDVNMLGENPQTIRENAEILLEASKAIGLEVNPEKTKYMIMSRDQNIVRNGTIKIGDLSFEEVEKFKYLGATVTNINDTREEIKRRINLGNACYYSVEKLLSSSLLSKNLKVRIYKSVSYITGCSVWL</sequence>
<evidence type="ECO:0000259" key="14">
    <source>
        <dbReference type="PROSITE" id="PS50234"/>
    </source>
</evidence>
<dbReference type="PANTHER" id="PTHR10166:SF37">
    <property type="entry name" value="STOLID, ISOFORM H"/>
    <property type="match status" value="1"/>
</dbReference>
<keyword evidence="7" id="KW-0106">Calcium</keyword>
<dbReference type="InterPro" id="IPR000477">
    <property type="entry name" value="RT_dom"/>
</dbReference>
<evidence type="ECO:0000256" key="13">
    <source>
        <dbReference type="ARBA" id="ARBA00023303"/>
    </source>
</evidence>
<name>A0ABQ8T3I8_PERAM</name>
<dbReference type="InterPro" id="IPR036465">
    <property type="entry name" value="vWFA_dom_sf"/>
</dbReference>
<evidence type="ECO:0000256" key="10">
    <source>
        <dbReference type="ARBA" id="ARBA00023065"/>
    </source>
</evidence>
<dbReference type="SUPFAM" id="SSF53300">
    <property type="entry name" value="vWA-like"/>
    <property type="match status" value="1"/>
</dbReference>
<evidence type="ECO:0000256" key="8">
    <source>
        <dbReference type="ARBA" id="ARBA00022882"/>
    </source>
</evidence>
<organism evidence="15 16">
    <name type="scientific">Periplaneta americana</name>
    <name type="common">American cockroach</name>
    <name type="synonym">Blatta americana</name>
    <dbReference type="NCBI Taxonomy" id="6978"/>
    <lineage>
        <taxon>Eukaryota</taxon>
        <taxon>Metazoa</taxon>
        <taxon>Ecdysozoa</taxon>
        <taxon>Arthropoda</taxon>
        <taxon>Hexapoda</taxon>
        <taxon>Insecta</taxon>
        <taxon>Pterygota</taxon>
        <taxon>Neoptera</taxon>
        <taxon>Polyneoptera</taxon>
        <taxon>Dictyoptera</taxon>
        <taxon>Blattodea</taxon>
        <taxon>Blattoidea</taxon>
        <taxon>Blattidae</taxon>
        <taxon>Blattinae</taxon>
        <taxon>Periplaneta</taxon>
    </lineage>
</organism>
<evidence type="ECO:0000256" key="5">
    <source>
        <dbReference type="ARBA" id="ARBA00022692"/>
    </source>
</evidence>
<keyword evidence="10" id="KW-0406">Ion transport</keyword>
<dbReference type="Gene3D" id="3.40.50.410">
    <property type="entry name" value="von Willebrand factor, type A domain"/>
    <property type="match status" value="1"/>
</dbReference>
<evidence type="ECO:0000256" key="7">
    <source>
        <dbReference type="ARBA" id="ARBA00022837"/>
    </source>
</evidence>
<dbReference type="Pfam" id="PF00078">
    <property type="entry name" value="RVT_1"/>
    <property type="match status" value="1"/>
</dbReference>
<dbReference type="PROSITE" id="PS50234">
    <property type="entry name" value="VWFA"/>
    <property type="match status" value="1"/>
</dbReference>
<keyword evidence="9" id="KW-1133">Transmembrane helix</keyword>
<keyword evidence="12" id="KW-0325">Glycoprotein</keyword>
<dbReference type="Pfam" id="PF08399">
    <property type="entry name" value="VWA_N"/>
    <property type="match status" value="1"/>
</dbReference>
<dbReference type="InterPro" id="IPR013608">
    <property type="entry name" value="VWA_N"/>
</dbReference>
<keyword evidence="2" id="KW-0813">Transport</keyword>
<dbReference type="PANTHER" id="PTHR10166">
    <property type="entry name" value="VOLTAGE-DEPENDENT CALCIUM CHANNEL SUBUNIT ALPHA-2/DELTA-RELATED"/>
    <property type="match status" value="1"/>
</dbReference>
<gene>
    <name evidence="15" type="ORF">ANN_10906</name>
</gene>
<dbReference type="Proteomes" id="UP001148838">
    <property type="component" value="Unassembled WGS sequence"/>
</dbReference>
<keyword evidence="5" id="KW-0812">Transmembrane</keyword>
<feature type="domain" description="VWFA" evidence="14">
    <location>
        <begin position="216"/>
        <end position="397"/>
    </location>
</feature>
<evidence type="ECO:0000256" key="11">
    <source>
        <dbReference type="ARBA" id="ARBA00023136"/>
    </source>
</evidence>
<reference evidence="15 16" key="1">
    <citation type="journal article" date="2022" name="Allergy">
        <title>Genome assembly and annotation of Periplaneta americana reveal a comprehensive cockroach allergen profile.</title>
        <authorList>
            <person name="Wang L."/>
            <person name="Xiong Q."/>
            <person name="Saelim N."/>
            <person name="Wang L."/>
            <person name="Nong W."/>
            <person name="Wan A.T."/>
            <person name="Shi M."/>
            <person name="Liu X."/>
            <person name="Cao Q."/>
            <person name="Hui J.H.L."/>
            <person name="Sookrung N."/>
            <person name="Leung T.F."/>
            <person name="Tungtrongchitr A."/>
            <person name="Tsui S.K.W."/>
        </authorList>
    </citation>
    <scope>NUCLEOTIDE SEQUENCE [LARGE SCALE GENOMIC DNA]</scope>
    <source>
        <strain evidence="15">PWHHKU_190912</strain>
    </source>
</reference>
<dbReference type="Pfam" id="PF13768">
    <property type="entry name" value="VWA_3"/>
    <property type="match status" value="1"/>
</dbReference>
<protein>
    <recommendedName>
        <fullName evidence="14">VWFA domain-containing protein</fullName>
    </recommendedName>
</protein>
<evidence type="ECO:0000256" key="6">
    <source>
        <dbReference type="ARBA" id="ARBA00022729"/>
    </source>
</evidence>
<evidence type="ECO:0000256" key="9">
    <source>
        <dbReference type="ARBA" id="ARBA00022989"/>
    </source>
</evidence>
<evidence type="ECO:0000256" key="2">
    <source>
        <dbReference type="ARBA" id="ARBA00022448"/>
    </source>
</evidence>
<keyword evidence="8" id="KW-0851">Voltage-gated channel</keyword>
<accession>A0ABQ8T3I8</accession>
<evidence type="ECO:0000256" key="1">
    <source>
        <dbReference type="ARBA" id="ARBA00004479"/>
    </source>
</evidence>
<proteinExistence type="predicted"/>
<keyword evidence="3" id="KW-0109">Calcium transport</keyword>
<evidence type="ECO:0000256" key="12">
    <source>
        <dbReference type="ARBA" id="ARBA00023180"/>
    </source>
</evidence>
<keyword evidence="11" id="KW-0472">Membrane</keyword>
<keyword evidence="16" id="KW-1185">Reference proteome</keyword>
<feature type="non-terminal residue" evidence="15">
    <location>
        <position position="1"/>
    </location>
</feature>
<evidence type="ECO:0000313" key="16">
    <source>
        <dbReference type="Proteomes" id="UP001148838"/>
    </source>
</evidence>
<dbReference type="EMBL" id="JAJSOF020000015">
    <property type="protein sequence ID" value="KAJ4441056.1"/>
    <property type="molecule type" value="Genomic_DNA"/>
</dbReference>
<comment type="subcellular location">
    <subcellularLocation>
        <location evidence="1">Membrane</location>
        <topology evidence="1">Single-pass type I membrane protein</topology>
    </subcellularLocation>
</comment>
<evidence type="ECO:0000256" key="4">
    <source>
        <dbReference type="ARBA" id="ARBA00022673"/>
    </source>
</evidence>